<dbReference type="InterPro" id="IPR014001">
    <property type="entry name" value="Helicase_ATP-bd"/>
</dbReference>
<evidence type="ECO:0000256" key="8">
    <source>
        <dbReference type="ARBA" id="ARBA00023204"/>
    </source>
</evidence>
<keyword evidence="3 9" id="KW-0227">DNA damage</keyword>
<keyword evidence="13" id="KW-1185">Reference proteome</keyword>
<dbReference type="Gene3D" id="3.30.2060.10">
    <property type="entry name" value="Penicillin-binding protein 1b domain"/>
    <property type="match status" value="1"/>
</dbReference>
<dbReference type="InterPro" id="IPR036101">
    <property type="entry name" value="CarD-like/TRCF_RID_sf"/>
</dbReference>
<dbReference type="EMBL" id="CP089977">
    <property type="protein sequence ID" value="UXZ04763.1"/>
    <property type="molecule type" value="Genomic_DNA"/>
</dbReference>
<dbReference type="SMART" id="SM01058">
    <property type="entry name" value="CarD_TRCF"/>
    <property type="match status" value="1"/>
</dbReference>
<dbReference type="PROSITE" id="PS51192">
    <property type="entry name" value="HELICASE_ATP_BIND_1"/>
    <property type="match status" value="1"/>
</dbReference>
<dbReference type="Pfam" id="PF00271">
    <property type="entry name" value="Helicase_C"/>
    <property type="match status" value="1"/>
</dbReference>
<evidence type="ECO:0000256" key="2">
    <source>
        <dbReference type="ARBA" id="ARBA00022741"/>
    </source>
</evidence>
<dbReference type="InterPro" id="IPR003711">
    <property type="entry name" value="CarD-like/TRCF_RID"/>
</dbReference>
<dbReference type="HAMAP" id="MF_00969">
    <property type="entry name" value="TRCF"/>
    <property type="match status" value="1"/>
</dbReference>
<dbReference type="Gene3D" id="3.40.50.11140">
    <property type="match status" value="1"/>
</dbReference>
<name>A0ABY6F3X2_9GAMM</name>
<feature type="domain" description="Helicase C-terminal" evidence="11">
    <location>
        <begin position="832"/>
        <end position="985"/>
    </location>
</feature>
<evidence type="ECO:0000256" key="3">
    <source>
        <dbReference type="ARBA" id="ARBA00022763"/>
    </source>
</evidence>
<dbReference type="RefSeq" id="WP_263076257.1">
    <property type="nucleotide sequence ID" value="NZ_CP089977.1"/>
</dbReference>
<dbReference type="InterPro" id="IPR027417">
    <property type="entry name" value="P-loop_NTPase"/>
</dbReference>
<comment type="function">
    <text evidence="9">Couples transcription and DNA repair by recognizing RNA polymerase (RNAP) stalled at DNA lesions. Mediates ATP-dependent release of RNAP and its truncated transcript from the DNA, and recruitment of nucleotide excision repair machinery to the damaged site.</text>
</comment>
<dbReference type="InterPro" id="IPR005118">
    <property type="entry name" value="TRCF_C"/>
</dbReference>
<dbReference type="InterPro" id="IPR011545">
    <property type="entry name" value="DEAD/DEAH_box_helicase_dom"/>
</dbReference>
<dbReference type="SUPFAM" id="SSF143517">
    <property type="entry name" value="TRCF domain-like"/>
    <property type="match status" value="1"/>
</dbReference>
<dbReference type="PANTHER" id="PTHR47964:SF1">
    <property type="entry name" value="ATP-DEPENDENT DNA HELICASE HOMOLOG RECG, CHLOROPLASTIC"/>
    <property type="match status" value="1"/>
</dbReference>
<dbReference type="SMART" id="SM00487">
    <property type="entry name" value="DEXDc"/>
    <property type="match status" value="1"/>
</dbReference>
<accession>A0ABY6F3X2</accession>
<dbReference type="Gene3D" id="3.40.50.300">
    <property type="entry name" value="P-loop containing nucleotide triphosphate hydrolases"/>
    <property type="match status" value="2"/>
</dbReference>
<dbReference type="EC" id="3.6.4.-" evidence="9"/>
<proteinExistence type="inferred from homology"/>
<keyword evidence="1 9" id="KW-0963">Cytoplasm</keyword>
<evidence type="ECO:0000259" key="10">
    <source>
        <dbReference type="PROSITE" id="PS51192"/>
    </source>
</evidence>
<dbReference type="NCBIfam" id="TIGR00580">
    <property type="entry name" value="mfd"/>
    <property type="match status" value="1"/>
</dbReference>
<feature type="domain" description="Helicase ATP-binding" evidence="10">
    <location>
        <begin position="649"/>
        <end position="810"/>
    </location>
</feature>
<evidence type="ECO:0000256" key="5">
    <source>
        <dbReference type="ARBA" id="ARBA00022806"/>
    </source>
</evidence>
<dbReference type="InterPro" id="IPR037235">
    <property type="entry name" value="TRCF-like_C_D7"/>
</dbReference>
<dbReference type="Gene3D" id="3.90.1150.50">
    <property type="entry name" value="Transcription-repair-coupling factor, D7 domain"/>
    <property type="match status" value="1"/>
</dbReference>
<dbReference type="InterPro" id="IPR047112">
    <property type="entry name" value="RecG/Mfd"/>
</dbReference>
<dbReference type="Pfam" id="PF00270">
    <property type="entry name" value="DEAD"/>
    <property type="match status" value="1"/>
</dbReference>
<dbReference type="Gene3D" id="2.40.10.170">
    <property type="match status" value="1"/>
</dbReference>
<dbReference type="SUPFAM" id="SSF52540">
    <property type="entry name" value="P-loop containing nucleoside triphosphate hydrolases"/>
    <property type="match status" value="4"/>
</dbReference>
<evidence type="ECO:0000256" key="9">
    <source>
        <dbReference type="HAMAP-Rule" id="MF_00969"/>
    </source>
</evidence>
<dbReference type="Pfam" id="PF17757">
    <property type="entry name" value="UvrB_inter"/>
    <property type="match status" value="1"/>
</dbReference>
<evidence type="ECO:0000256" key="4">
    <source>
        <dbReference type="ARBA" id="ARBA00022801"/>
    </source>
</evidence>
<protein>
    <recommendedName>
        <fullName evidence="9">Transcription-repair-coupling factor</fullName>
        <shortName evidence="9">TRCF</shortName>
        <ecNumber evidence="9">3.6.4.-</ecNumber>
    </recommendedName>
</protein>
<keyword evidence="7 9" id="KW-0238">DNA-binding</keyword>
<evidence type="ECO:0000259" key="11">
    <source>
        <dbReference type="PROSITE" id="PS51194"/>
    </source>
</evidence>
<dbReference type="SUPFAM" id="SSF141259">
    <property type="entry name" value="CarD-like"/>
    <property type="match status" value="1"/>
</dbReference>
<dbReference type="SMART" id="SM00982">
    <property type="entry name" value="TRCF"/>
    <property type="match status" value="1"/>
</dbReference>
<dbReference type="CDD" id="cd17991">
    <property type="entry name" value="DEXHc_TRCF"/>
    <property type="match status" value="1"/>
</dbReference>
<evidence type="ECO:0000313" key="13">
    <source>
        <dbReference type="Proteomes" id="UP001063782"/>
    </source>
</evidence>
<dbReference type="InterPro" id="IPR001650">
    <property type="entry name" value="Helicase_C-like"/>
</dbReference>
<dbReference type="Gene3D" id="3.40.50.11180">
    <property type="match status" value="1"/>
</dbReference>
<dbReference type="Pfam" id="PF03461">
    <property type="entry name" value="TRCF"/>
    <property type="match status" value="1"/>
</dbReference>
<evidence type="ECO:0000256" key="7">
    <source>
        <dbReference type="ARBA" id="ARBA00023125"/>
    </source>
</evidence>
<keyword evidence="2 9" id="KW-0547">Nucleotide-binding</keyword>
<dbReference type="InterPro" id="IPR041471">
    <property type="entry name" value="UvrB_inter"/>
</dbReference>
<evidence type="ECO:0000256" key="1">
    <source>
        <dbReference type="ARBA" id="ARBA00022490"/>
    </source>
</evidence>
<dbReference type="PROSITE" id="PS51194">
    <property type="entry name" value="HELICASE_CTER"/>
    <property type="match status" value="1"/>
</dbReference>
<dbReference type="Pfam" id="PF21132">
    <property type="entry name" value="MFD_D3"/>
    <property type="match status" value="1"/>
</dbReference>
<dbReference type="Pfam" id="PF02559">
    <property type="entry name" value="CarD_TRCF_RID"/>
    <property type="match status" value="1"/>
</dbReference>
<gene>
    <name evidence="9 12" type="primary">mfd</name>
    <name evidence="12" type="ORF">LU297_09410</name>
</gene>
<comment type="similarity">
    <text evidence="9">In the N-terminal section; belongs to the UvrB family.</text>
</comment>
<evidence type="ECO:0000256" key="6">
    <source>
        <dbReference type="ARBA" id="ARBA00022840"/>
    </source>
</evidence>
<dbReference type="PANTHER" id="PTHR47964">
    <property type="entry name" value="ATP-DEPENDENT DNA HELICASE HOMOLOG RECG, CHLOROPLASTIC"/>
    <property type="match status" value="1"/>
</dbReference>
<reference evidence="12" key="1">
    <citation type="submission" date="2021-12" db="EMBL/GenBank/DDBJ databases">
        <title>taxonomy of Moraxella sp. ZY201224.</title>
        <authorList>
            <person name="Li F."/>
        </authorList>
    </citation>
    <scope>NUCLEOTIDE SEQUENCE</scope>
    <source>
        <strain evidence="12">ZY201224</strain>
    </source>
</reference>
<comment type="similarity">
    <text evidence="9">In the C-terminal section; belongs to the helicase family. RecG subfamily.</text>
</comment>
<dbReference type="InterPro" id="IPR048635">
    <property type="entry name" value="MFD_D3"/>
</dbReference>
<keyword evidence="8 9" id="KW-0234">DNA repair</keyword>
<keyword evidence="4 9" id="KW-0378">Hydrolase</keyword>
<comment type="subcellular location">
    <subcellularLocation>
        <location evidence="9">Cytoplasm</location>
    </subcellularLocation>
</comment>
<keyword evidence="6 9" id="KW-0067">ATP-binding</keyword>
<dbReference type="SMART" id="SM00490">
    <property type="entry name" value="HELICc"/>
    <property type="match status" value="1"/>
</dbReference>
<dbReference type="Proteomes" id="UP001063782">
    <property type="component" value="Chromosome"/>
</dbReference>
<dbReference type="InterPro" id="IPR004576">
    <property type="entry name" value="Mfd"/>
</dbReference>
<organism evidence="12 13">
    <name type="scientific">Moraxella nasicaprae</name>
    <dbReference type="NCBI Taxonomy" id="2904122"/>
    <lineage>
        <taxon>Bacteria</taxon>
        <taxon>Pseudomonadati</taxon>
        <taxon>Pseudomonadota</taxon>
        <taxon>Gammaproteobacteria</taxon>
        <taxon>Moraxellales</taxon>
        <taxon>Moraxellaceae</taxon>
        <taxon>Moraxella</taxon>
    </lineage>
</organism>
<evidence type="ECO:0000313" key="12">
    <source>
        <dbReference type="EMBL" id="UXZ04763.1"/>
    </source>
</evidence>
<keyword evidence="5" id="KW-0347">Helicase</keyword>
<sequence>MTNHQHIFPSLTPIETTKAGYKTTIAKPKDAALSYYLAALSHQQNRLIVMVANSSHEVNRLETELAFFGAKVQVFADWEILAYDQLSVHQDIVSERIETLTHMPTQGILLVNAQTLSQRIAPPSWLLGQHFDLKVGDVFDLDTQKARLTKAGYALVDSVFEPGEFAVRGSIIDVFAIGQVLPFRLDLFDDEIESIRFFDPESQRTISDDELAKMAKDGLSGLNNINSHKLPKTAKINQFSLLPAKEFPFEEAKEQFRQNFASLFINTSARRVDFYQEVMSGIAPQGIEFYAPLFFEFESWFTQGHLFAYLPKNAVVVRHNNLTAVHDEHWQQVLSRHQARAHDKDVPVMPPDYLFLPSNEFHQLLNQYPQIVLDDGDDELGSKSGLVLPINHQASEPLEALLEFIKSCGVPVLLAAETAGRREIILELLKNKLSVSLVADFWEFIQRRDEFDAQHIALTVAPLEQGAYLTHELRFCVISEPQIFGRQVLQTRRRRQSSISQAFLVKSVTELSEGSLVVHLEHGIGRYQGLIVLDVGEGEQEFIHLKYADDASIYVPITHLSLIGRYSGTDSEAVALSKIGSGKWEKSKLKALEQIYDVAAELLNVQARRNAKEGISFDIDMAQYELFASQFAYEETLDQMVAIDAVLHDMKQSKPMDRLICGDVGFGKTEVAMRAAFVAVQAGYQVAVLVPTTLLAGQHEDSFRSRFADWPIRIESLSRFGNKKHHDAVLEELASGKVDIVIGTHKLLQDDIKFANLGLMIVDEEHRFGVRHKQKIKSLQSDIDSLSMTATPIPRTLNMALSGMQDISIIATPPARRLAVKTFLMAKSDEITKEAILREILRGGQVYYLHNDVASIESTAERLSELIPEARVAVAHGQMAEKELSAVMSDFYHKKYHILVASTIIETGIDMPNANTIIINRADKFGIAQLHQLRGRVGRSHHQAYCYLLVPSLKGLSSDAKKRLNAITRANTLGAGFMLASEDLEIRGAGEILGKEQSGNMQTIGFGLYMDMLERATKAIKSGKTPSLATPLDLMSEIDIHASALIPDEYLGDVHERLLFYKRISQTDDIDELISIRTEMIDRFGTLPTPAHNLFAVHRCRIRAKVLGIAKIDATAQSIGIEFKPDTPVDGLAIIKLIQSGDAYRMNGATFLKYTSKTSMDAQTRLDKMAELLAYFEQNTIKHDADAG</sequence>